<reference evidence="2" key="1">
    <citation type="submission" date="2022-11" db="UniProtKB">
        <authorList>
            <consortium name="EnsemblMetazoa"/>
        </authorList>
    </citation>
    <scope>IDENTIFICATION</scope>
</reference>
<sequence length="280" mass="32033">MATKQDSHSCGNEDVKKAVSECLQQMLKVIEEDMEEEEIVSLATLTQNHIANNIPATLSNEQDDEGVKLAVTDPTGTYQENSGDSETNSKNPPSSSVASDSQHADSNLQRLLPHEGLRWARLRDKIETEPQFEEYASRVRGEAQWSLDEAFISFCLDRVDEVLANPLPANAHQRPEMVIQKTKKTTRRKGQPRKYERTPNDNSATIQAEKNLYANTNFLMEPFEDEEYEEDPFSMDDNSDDLDYTPLSIIRYKRPQVENCQEETVQDVPGMKSRRFPWRC</sequence>
<feature type="compositionally biased region" description="Basic residues" evidence="1">
    <location>
        <begin position="182"/>
        <end position="192"/>
    </location>
</feature>
<protein>
    <submittedName>
        <fullName evidence="2">Uncharacterized protein</fullName>
    </submittedName>
</protein>
<feature type="region of interest" description="Disordered" evidence="1">
    <location>
        <begin position="182"/>
        <end position="203"/>
    </location>
</feature>
<name>A0A914BBD2_PATMI</name>
<evidence type="ECO:0000256" key="1">
    <source>
        <dbReference type="SAM" id="MobiDB-lite"/>
    </source>
</evidence>
<feature type="region of interest" description="Disordered" evidence="1">
    <location>
        <begin position="55"/>
        <end position="110"/>
    </location>
</feature>
<organism evidence="2 3">
    <name type="scientific">Patiria miniata</name>
    <name type="common">Bat star</name>
    <name type="synonym">Asterina miniata</name>
    <dbReference type="NCBI Taxonomy" id="46514"/>
    <lineage>
        <taxon>Eukaryota</taxon>
        <taxon>Metazoa</taxon>
        <taxon>Echinodermata</taxon>
        <taxon>Eleutherozoa</taxon>
        <taxon>Asterozoa</taxon>
        <taxon>Asteroidea</taxon>
        <taxon>Valvatacea</taxon>
        <taxon>Valvatida</taxon>
        <taxon>Asterinidae</taxon>
        <taxon>Patiria</taxon>
    </lineage>
</organism>
<dbReference type="RefSeq" id="XP_038073150.1">
    <property type="nucleotide sequence ID" value="XM_038217222.1"/>
</dbReference>
<dbReference type="GeneID" id="119741464"/>
<dbReference type="EnsemblMetazoa" id="XM_038217222.1">
    <property type="protein sequence ID" value="XP_038073150.1"/>
    <property type="gene ID" value="LOC119741464"/>
</dbReference>
<feature type="compositionally biased region" description="Polar residues" evidence="1">
    <location>
        <begin position="74"/>
        <end position="109"/>
    </location>
</feature>
<proteinExistence type="predicted"/>
<evidence type="ECO:0000313" key="3">
    <source>
        <dbReference type="Proteomes" id="UP000887568"/>
    </source>
</evidence>
<accession>A0A914BBD2</accession>
<keyword evidence="3" id="KW-1185">Reference proteome</keyword>
<evidence type="ECO:0000313" key="2">
    <source>
        <dbReference type="EnsemblMetazoa" id="XP_038073150.1"/>
    </source>
</evidence>
<dbReference type="Proteomes" id="UP000887568">
    <property type="component" value="Unplaced"/>
</dbReference>
<dbReference type="OrthoDB" id="6077919at2759"/>
<dbReference type="AlphaFoldDB" id="A0A914BBD2"/>